<evidence type="ECO:0000256" key="3">
    <source>
        <dbReference type="ARBA" id="ARBA00022692"/>
    </source>
</evidence>
<evidence type="ECO:0000256" key="4">
    <source>
        <dbReference type="ARBA" id="ARBA00022989"/>
    </source>
</evidence>
<evidence type="ECO:0000256" key="6">
    <source>
        <dbReference type="SAM" id="Phobius"/>
    </source>
</evidence>
<feature type="transmembrane region" description="Helical" evidence="6">
    <location>
        <begin position="216"/>
        <end position="235"/>
    </location>
</feature>
<evidence type="ECO:0000256" key="2">
    <source>
        <dbReference type="ARBA" id="ARBA00022475"/>
    </source>
</evidence>
<dbReference type="KEGG" id="trc:DYE49_02295"/>
<keyword evidence="5 6" id="KW-0472">Membrane</keyword>
<keyword evidence="2" id="KW-1003">Cell membrane</keyword>
<reference evidence="7 8" key="1">
    <citation type="submission" date="2018-08" db="EMBL/GenBank/DDBJ databases">
        <title>The first complete genome of Treponema rectale (CHPAT), a commensal spirochete of the bovine rectum.</title>
        <authorList>
            <person name="Staton G.J."/>
            <person name="Clegg S.R."/>
            <person name="Carter S.D."/>
            <person name="Radford A.D."/>
            <person name="Darby A."/>
            <person name="Hall N."/>
            <person name="Birtles R.J."/>
            <person name="Evans N.J."/>
        </authorList>
    </citation>
    <scope>NUCLEOTIDE SEQUENCE [LARGE SCALE GENOMIC DNA]</scope>
    <source>
        <strain evidence="7 8">CHPA</strain>
    </source>
</reference>
<feature type="transmembrane region" description="Helical" evidence="6">
    <location>
        <begin position="151"/>
        <end position="172"/>
    </location>
</feature>
<feature type="transmembrane region" description="Helical" evidence="6">
    <location>
        <begin position="184"/>
        <end position="204"/>
    </location>
</feature>
<feature type="transmembrane region" description="Helical" evidence="6">
    <location>
        <begin position="124"/>
        <end position="144"/>
    </location>
</feature>
<feature type="transmembrane region" description="Helical" evidence="6">
    <location>
        <begin position="331"/>
        <end position="352"/>
    </location>
</feature>
<dbReference type="Pfam" id="PF01943">
    <property type="entry name" value="Polysacc_synt"/>
    <property type="match status" value="1"/>
</dbReference>
<proteinExistence type="predicted"/>
<name>A0A7M1XIX7_9SPIR</name>
<dbReference type="InterPro" id="IPR002797">
    <property type="entry name" value="Polysacc_synth"/>
</dbReference>
<feature type="transmembrane region" description="Helical" evidence="6">
    <location>
        <begin position="390"/>
        <end position="411"/>
    </location>
</feature>
<gene>
    <name evidence="7" type="ORF">DYE49_02295</name>
</gene>
<feature type="transmembrane region" description="Helical" evidence="6">
    <location>
        <begin position="51"/>
        <end position="74"/>
    </location>
</feature>
<dbReference type="InterPro" id="IPR050833">
    <property type="entry name" value="Poly_Biosynth_Transport"/>
</dbReference>
<dbReference type="AlphaFoldDB" id="A0A7M1XIX7"/>
<protein>
    <recommendedName>
        <fullName evidence="9">Membrane protein involved in the export of O-antigen and teichoic acid</fullName>
    </recommendedName>
</protein>
<sequence>MTNPLNKIKNAPKPLKASIAYIVCSILQKSLSFITMPLFTSILTKAEYGQFTIYTSWEAILTILITLNLAFGSFGHAMMKYETKREEYVSSIQSLVFLFALLIICIYLPFSSFFNNLLELSTNLVLLMIAEILATFGLQCWLGIKRYQYKYISVVIITLLMAVLSPALALLLIHYSNDKGTARILGYIIISIVFGGSIFVLNYIKGKKVYSKDYWLYALKFNLPLLVYYFSQVIFNQSDKIMIEKLCEEGLSDAAVYGVGHSIALILTFVLNAINNAYVPWLYESIKDGTFIKNRNMSLLITIFLCTLVGGVIWISPEIVKVMAGAEYLEAIYVIPPISISLILLLFSQYSINIEFYFAEKWKLVIASVGSALLNILLNLWLIPIYGFVAAGYTTMISYVVFAISNYFSIFKYIRKNGSLYRIYNFPVMLILFGVFVLISYLGVWLYDNMMARLIIVGVVILLVIVFIPKIKRLYQKLKASDNDQLRGKTNEESH</sequence>
<evidence type="ECO:0000313" key="7">
    <source>
        <dbReference type="EMBL" id="QOS39347.1"/>
    </source>
</evidence>
<evidence type="ECO:0000256" key="5">
    <source>
        <dbReference type="ARBA" id="ARBA00023136"/>
    </source>
</evidence>
<comment type="subcellular location">
    <subcellularLocation>
        <location evidence="1">Cell membrane</location>
        <topology evidence="1">Multi-pass membrane protein</topology>
    </subcellularLocation>
</comment>
<evidence type="ECO:0000313" key="8">
    <source>
        <dbReference type="Proteomes" id="UP000593591"/>
    </source>
</evidence>
<keyword evidence="3 6" id="KW-0812">Transmembrane</keyword>
<organism evidence="7 8">
    <name type="scientific">Treponema rectale</name>
    <dbReference type="NCBI Taxonomy" id="744512"/>
    <lineage>
        <taxon>Bacteria</taxon>
        <taxon>Pseudomonadati</taxon>
        <taxon>Spirochaetota</taxon>
        <taxon>Spirochaetia</taxon>
        <taxon>Spirochaetales</taxon>
        <taxon>Treponemataceae</taxon>
        <taxon>Treponema</taxon>
    </lineage>
</organism>
<dbReference type="EMBL" id="CP031517">
    <property type="protein sequence ID" value="QOS39347.1"/>
    <property type="molecule type" value="Genomic_DNA"/>
</dbReference>
<feature type="transmembrane region" description="Helical" evidence="6">
    <location>
        <begin position="95"/>
        <end position="118"/>
    </location>
</feature>
<feature type="transmembrane region" description="Helical" evidence="6">
    <location>
        <begin position="20"/>
        <end position="39"/>
    </location>
</feature>
<feature type="transmembrane region" description="Helical" evidence="6">
    <location>
        <begin position="364"/>
        <end position="384"/>
    </location>
</feature>
<feature type="transmembrane region" description="Helical" evidence="6">
    <location>
        <begin position="299"/>
        <end position="316"/>
    </location>
</feature>
<dbReference type="Proteomes" id="UP000593591">
    <property type="component" value="Chromosome"/>
</dbReference>
<feature type="transmembrane region" description="Helical" evidence="6">
    <location>
        <begin position="423"/>
        <end position="444"/>
    </location>
</feature>
<evidence type="ECO:0008006" key="9">
    <source>
        <dbReference type="Google" id="ProtNLM"/>
    </source>
</evidence>
<keyword evidence="4 6" id="KW-1133">Transmembrane helix</keyword>
<evidence type="ECO:0000256" key="1">
    <source>
        <dbReference type="ARBA" id="ARBA00004651"/>
    </source>
</evidence>
<dbReference type="PANTHER" id="PTHR30250:SF11">
    <property type="entry name" value="O-ANTIGEN TRANSPORTER-RELATED"/>
    <property type="match status" value="1"/>
</dbReference>
<feature type="transmembrane region" description="Helical" evidence="6">
    <location>
        <begin position="255"/>
        <end position="278"/>
    </location>
</feature>
<dbReference type="PANTHER" id="PTHR30250">
    <property type="entry name" value="PST FAMILY PREDICTED COLANIC ACID TRANSPORTER"/>
    <property type="match status" value="1"/>
</dbReference>
<feature type="transmembrane region" description="Helical" evidence="6">
    <location>
        <begin position="450"/>
        <end position="469"/>
    </location>
</feature>
<accession>A0A7M1XIX7</accession>
<dbReference type="GO" id="GO:0005886">
    <property type="term" value="C:plasma membrane"/>
    <property type="evidence" value="ECO:0007669"/>
    <property type="project" value="UniProtKB-SubCell"/>
</dbReference>